<feature type="non-terminal residue" evidence="2">
    <location>
        <position position="172"/>
    </location>
</feature>
<protein>
    <recommendedName>
        <fullName evidence="1">Reverse transcriptase zinc-binding domain-containing protein</fullName>
    </recommendedName>
</protein>
<accession>A0AAQ3WE25</accession>
<name>A0AAQ3WE25_PASNO</name>
<dbReference type="AlphaFoldDB" id="A0AAQ3WE25"/>
<keyword evidence="3" id="KW-1185">Reference proteome</keyword>
<dbReference type="EMBL" id="CP144746">
    <property type="protein sequence ID" value="WVZ58587.1"/>
    <property type="molecule type" value="Genomic_DNA"/>
</dbReference>
<dbReference type="InterPro" id="IPR026960">
    <property type="entry name" value="RVT-Znf"/>
</dbReference>
<dbReference type="Proteomes" id="UP001341281">
    <property type="component" value="Chromosome 02"/>
</dbReference>
<organism evidence="2 3">
    <name type="scientific">Paspalum notatum var. saurae</name>
    <dbReference type="NCBI Taxonomy" id="547442"/>
    <lineage>
        <taxon>Eukaryota</taxon>
        <taxon>Viridiplantae</taxon>
        <taxon>Streptophyta</taxon>
        <taxon>Embryophyta</taxon>
        <taxon>Tracheophyta</taxon>
        <taxon>Spermatophyta</taxon>
        <taxon>Magnoliopsida</taxon>
        <taxon>Liliopsida</taxon>
        <taxon>Poales</taxon>
        <taxon>Poaceae</taxon>
        <taxon>PACMAD clade</taxon>
        <taxon>Panicoideae</taxon>
        <taxon>Andropogonodae</taxon>
        <taxon>Paspaleae</taxon>
        <taxon>Paspalinae</taxon>
        <taxon>Paspalum</taxon>
    </lineage>
</organism>
<feature type="domain" description="Reverse transcriptase zinc-binding" evidence="1">
    <location>
        <begin position="1"/>
        <end position="81"/>
    </location>
</feature>
<sequence length="172" mass="19826">KSAYAAFFLGSVGLSGWKRIRKGWAPLKCKFFLWLVKHNRCWTADHLAKRGLPHPSVCPFCDQADENIHHILVGCVFSRQLAPLEPSVADTRFFSWWARSSAMVLKEERKGFNTLFILVTWELWKFRNSCVFEGCQPCVQRVIQRIEEEGLLWCKAGASKLQELVTGRRVVN</sequence>
<evidence type="ECO:0000313" key="2">
    <source>
        <dbReference type="EMBL" id="WVZ58587.1"/>
    </source>
</evidence>
<feature type="non-terminal residue" evidence="2">
    <location>
        <position position="1"/>
    </location>
</feature>
<reference evidence="2 3" key="1">
    <citation type="submission" date="2024-02" db="EMBL/GenBank/DDBJ databases">
        <title>High-quality chromosome-scale genome assembly of Pensacola bahiagrass (Paspalum notatum Flugge var. saurae).</title>
        <authorList>
            <person name="Vega J.M."/>
            <person name="Podio M."/>
            <person name="Orjuela J."/>
            <person name="Siena L.A."/>
            <person name="Pessino S.C."/>
            <person name="Combes M.C."/>
            <person name="Mariac C."/>
            <person name="Albertini E."/>
            <person name="Pupilli F."/>
            <person name="Ortiz J.P.A."/>
            <person name="Leblanc O."/>
        </authorList>
    </citation>
    <scope>NUCLEOTIDE SEQUENCE [LARGE SCALE GENOMIC DNA]</scope>
    <source>
        <strain evidence="2">R1</strain>
        <tissue evidence="2">Leaf</tissue>
    </source>
</reference>
<gene>
    <name evidence="2" type="ORF">U9M48_008845</name>
</gene>
<proteinExistence type="predicted"/>
<evidence type="ECO:0000259" key="1">
    <source>
        <dbReference type="Pfam" id="PF13966"/>
    </source>
</evidence>
<evidence type="ECO:0000313" key="3">
    <source>
        <dbReference type="Proteomes" id="UP001341281"/>
    </source>
</evidence>
<dbReference type="Pfam" id="PF13966">
    <property type="entry name" value="zf-RVT"/>
    <property type="match status" value="1"/>
</dbReference>